<evidence type="ECO:0000256" key="6">
    <source>
        <dbReference type="ARBA" id="ARBA00022603"/>
    </source>
</evidence>
<reference evidence="12 13" key="1">
    <citation type="submission" date="2016-06" db="EMBL/GenBank/DDBJ databases">
        <title>Three novel species with peptidoglycan cell walls form the new genus Lacunisphaera gen. nov. in the family Opitutaceae of the verrucomicrobial subdivision 4.</title>
        <authorList>
            <person name="Rast P."/>
            <person name="Gloeckner I."/>
            <person name="Jogler M."/>
            <person name="Boedeker C."/>
            <person name="Jeske O."/>
            <person name="Wiegand S."/>
            <person name="Reinhardt R."/>
            <person name="Schumann P."/>
            <person name="Rohde M."/>
            <person name="Spring S."/>
            <person name="Gloeckner F.O."/>
            <person name="Jogler C."/>
        </authorList>
    </citation>
    <scope>NUCLEOTIDE SEQUENCE [LARGE SCALE GENOMIC DNA]</scope>
    <source>
        <strain evidence="12 13">IG16b</strain>
    </source>
</reference>
<dbReference type="EMBL" id="CP016094">
    <property type="protein sequence ID" value="AOS43775.1"/>
    <property type="molecule type" value="Genomic_DNA"/>
</dbReference>
<sequence>MDFVRLERGESSYAQSTLWTSREWETLLVTGAAQAFCTRLPEVRHGHTLAEAVATLPGGVTRIVLDNYEATEALGNIPFPTGTEVVLALGAERGWTPAERTWLRQNGFQFAHLGERVLRLETACIAAVAVLKARLGWP</sequence>
<evidence type="ECO:0000256" key="1">
    <source>
        <dbReference type="ARBA" id="ARBA00004496"/>
    </source>
</evidence>
<dbReference type="GO" id="GO:0070475">
    <property type="term" value="P:rRNA base methylation"/>
    <property type="evidence" value="ECO:0007669"/>
    <property type="project" value="TreeGrafter"/>
</dbReference>
<dbReference type="Pfam" id="PF04452">
    <property type="entry name" value="Methyltrans_RNA"/>
    <property type="match status" value="1"/>
</dbReference>
<evidence type="ECO:0000256" key="7">
    <source>
        <dbReference type="ARBA" id="ARBA00022679"/>
    </source>
</evidence>
<dbReference type="AlphaFoldDB" id="A0A1D8ASA1"/>
<feature type="domain" description="Ribosomal RNA small subunit methyltransferase E methyltransferase" evidence="11">
    <location>
        <begin position="4"/>
        <end position="131"/>
    </location>
</feature>
<keyword evidence="5" id="KW-0698">rRNA processing</keyword>
<keyword evidence="4" id="KW-0963">Cytoplasm</keyword>
<keyword evidence="6 12" id="KW-0489">Methyltransferase</keyword>
<comment type="subcellular location">
    <subcellularLocation>
        <location evidence="1">Cytoplasm</location>
    </subcellularLocation>
</comment>
<dbReference type="Gene3D" id="3.40.1280.10">
    <property type="match status" value="1"/>
</dbReference>
<dbReference type="InterPro" id="IPR006700">
    <property type="entry name" value="RsmE"/>
</dbReference>
<keyword evidence="8" id="KW-0949">S-adenosyl-L-methionine</keyword>
<evidence type="ECO:0000256" key="8">
    <source>
        <dbReference type="ARBA" id="ARBA00022691"/>
    </source>
</evidence>
<evidence type="ECO:0000256" key="5">
    <source>
        <dbReference type="ARBA" id="ARBA00022552"/>
    </source>
</evidence>
<dbReference type="GO" id="GO:0070042">
    <property type="term" value="F:rRNA (uridine-N3-)-methyltransferase activity"/>
    <property type="evidence" value="ECO:0007669"/>
    <property type="project" value="TreeGrafter"/>
</dbReference>
<dbReference type="GO" id="GO:0005737">
    <property type="term" value="C:cytoplasm"/>
    <property type="evidence" value="ECO:0007669"/>
    <property type="project" value="UniProtKB-SubCell"/>
</dbReference>
<evidence type="ECO:0000256" key="9">
    <source>
        <dbReference type="ARBA" id="ARBA00025699"/>
    </source>
</evidence>
<evidence type="ECO:0000313" key="13">
    <source>
        <dbReference type="Proteomes" id="UP000095228"/>
    </source>
</evidence>
<dbReference type="InterPro" id="IPR029028">
    <property type="entry name" value="Alpha/beta_knot_MTases"/>
</dbReference>
<dbReference type="KEGG" id="obg:Verru16b_00833"/>
<dbReference type="EC" id="2.1.1.193" evidence="3"/>
<dbReference type="InterPro" id="IPR029026">
    <property type="entry name" value="tRNA_m1G_MTases_N"/>
</dbReference>
<organism evidence="12 13">
    <name type="scientific">Lacunisphaera limnophila</name>
    <dbReference type="NCBI Taxonomy" id="1838286"/>
    <lineage>
        <taxon>Bacteria</taxon>
        <taxon>Pseudomonadati</taxon>
        <taxon>Verrucomicrobiota</taxon>
        <taxon>Opitutia</taxon>
        <taxon>Opitutales</taxon>
        <taxon>Opitutaceae</taxon>
        <taxon>Lacunisphaera</taxon>
    </lineage>
</organism>
<dbReference type="CDD" id="cd18084">
    <property type="entry name" value="RsmE-like"/>
    <property type="match status" value="1"/>
</dbReference>
<dbReference type="PANTHER" id="PTHR30027">
    <property type="entry name" value="RIBOSOMAL RNA SMALL SUBUNIT METHYLTRANSFERASE E"/>
    <property type="match status" value="1"/>
</dbReference>
<name>A0A1D8ASA1_9BACT</name>
<comment type="similarity">
    <text evidence="2">Belongs to the RNA methyltransferase RsmE family.</text>
</comment>
<evidence type="ECO:0000256" key="3">
    <source>
        <dbReference type="ARBA" id="ARBA00012328"/>
    </source>
</evidence>
<evidence type="ECO:0000259" key="11">
    <source>
        <dbReference type="Pfam" id="PF04452"/>
    </source>
</evidence>
<protein>
    <recommendedName>
        <fullName evidence="3">16S rRNA (uracil(1498)-N(3))-methyltransferase</fullName>
        <ecNumber evidence="3">2.1.1.193</ecNumber>
    </recommendedName>
</protein>
<keyword evidence="13" id="KW-1185">Reference proteome</keyword>
<dbReference type="STRING" id="1838286.Verru16b_00833"/>
<evidence type="ECO:0000256" key="2">
    <source>
        <dbReference type="ARBA" id="ARBA00005528"/>
    </source>
</evidence>
<evidence type="ECO:0000313" key="12">
    <source>
        <dbReference type="EMBL" id="AOS43775.1"/>
    </source>
</evidence>
<gene>
    <name evidence="12" type="ORF">Verru16b_00833</name>
</gene>
<comment type="function">
    <text evidence="9">Specifically methylates the N3 position of the uracil ring of uridine 1498 (m3U1498) in 16S rRNA. Acts on the fully assembled 30S ribosomal subunit.</text>
</comment>
<dbReference type="NCBIfam" id="TIGR00046">
    <property type="entry name" value="RsmE family RNA methyltransferase"/>
    <property type="match status" value="1"/>
</dbReference>
<keyword evidence="7 12" id="KW-0808">Transferase</keyword>
<dbReference type="PANTHER" id="PTHR30027:SF3">
    <property type="entry name" value="16S RRNA (URACIL(1498)-N(3))-METHYLTRANSFERASE"/>
    <property type="match status" value="1"/>
</dbReference>
<evidence type="ECO:0000256" key="4">
    <source>
        <dbReference type="ARBA" id="ARBA00022490"/>
    </source>
</evidence>
<comment type="catalytic activity">
    <reaction evidence="10">
        <text>uridine(1498) in 16S rRNA + S-adenosyl-L-methionine = N(3)-methyluridine(1498) in 16S rRNA + S-adenosyl-L-homocysteine + H(+)</text>
        <dbReference type="Rhea" id="RHEA:42920"/>
        <dbReference type="Rhea" id="RHEA-COMP:10283"/>
        <dbReference type="Rhea" id="RHEA-COMP:10284"/>
        <dbReference type="ChEBI" id="CHEBI:15378"/>
        <dbReference type="ChEBI" id="CHEBI:57856"/>
        <dbReference type="ChEBI" id="CHEBI:59789"/>
        <dbReference type="ChEBI" id="CHEBI:65315"/>
        <dbReference type="ChEBI" id="CHEBI:74502"/>
        <dbReference type="EC" id="2.1.1.193"/>
    </reaction>
</comment>
<dbReference type="SUPFAM" id="SSF75217">
    <property type="entry name" value="alpha/beta knot"/>
    <property type="match status" value="1"/>
</dbReference>
<dbReference type="Proteomes" id="UP000095228">
    <property type="component" value="Chromosome"/>
</dbReference>
<accession>A0A1D8ASA1</accession>
<proteinExistence type="inferred from homology"/>
<dbReference type="InterPro" id="IPR046886">
    <property type="entry name" value="RsmE_MTase_dom"/>
</dbReference>
<evidence type="ECO:0000256" key="10">
    <source>
        <dbReference type="ARBA" id="ARBA00047944"/>
    </source>
</evidence>